<dbReference type="EMBL" id="CAJOBB010000493">
    <property type="protein sequence ID" value="CAF3691795.1"/>
    <property type="molecule type" value="Genomic_DNA"/>
</dbReference>
<dbReference type="Pfam" id="PF04923">
    <property type="entry name" value="Ninjurin"/>
    <property type="match status" value="1"/>
</dbReference>
<gene>
    <name evidence="9" type="ORF">IZO911_LOCUS13189</name>
    <name evidence="12" type="ORF">KXQ929_LOCUS10408</name>
    <name evidence="11" type="ORF">OKA104_LOCUS6849</name>
    <name evidence="13" type="ORF">OXD698_LOCUS13708</name>
    <name evidence="10" type="ORF">VCS650_LOCUS16131</name>
</gene>
<evidence type="ECO:0000313" key="9">
    <source>
        <dbReference type="EMBL" id="CAF0918716.1"/>
    </source>
</evidence>
<keyword evidence="3 8" id="KW-0812">Transmembrane</keyword>
<keyword evidence="6 8" id="KW-0472">Membrane</keyword>
<dbReference type="GO" id="GO:0042246">
    <property type="term" value="P:tissue regeneration"/>
    <property type="evidence" value="ECO:0007669"/>
    <property type="project" value="InterPro"/>
</dbReference>
<evidence type="ECO:0000313" key="10">
    <source>
        <dbReference type="EMBL" id="CAF1027308.1"/>
    </source>
</evidence>
<name>A0A814IUB8_9BILA</name>
<evidence type="ECO:0000256" key="3">
    <source>
        <dbReference type="ARBA" id="ARBA00022692"/>
    </source>
</evidence>
<feature type="transmembrane region" description="Helical" evidence="8">
    <location>
        <begin position="147"/>
        <end position="167"/>
    </location>
</feature>
<dbReference type="GO" id="GO:0016020">
    <property type="term" value="C:membrane"/>
    <property type="evidence" value="ECO:0007669"/>
    <property type="project" value="UniProtKB-SubCell"/>
</dbReference>
<comment type="similarity">
    <text evidence="2">Belongs to the ninjurin family.</text>
</comment>
<dbReference type="AlphaFoldDB" id="A0A814IUB8"/>
<dbReference type="Proteomes" id="UP000663860">
    <property type="component" value="Unassembled WGS sequence"/>
</dbReference>
<dbReference type="EMBL" id="CAJOAY010000257">
    <property type="protein sequence ID" value="CAF3605580.1"/>
    <property type="molecule type" value="Genomic_DNA"/>
</dbReference>
<evidence type="ECO:0000313" key="11">
    <source>
        <dbReference type="EMBL" id="CAF3605580.1"/>
    </source>
</evidence>
<evidence type="ECO:0000256" key="1">
    <source>
        <dbReference type="ARBA" id="ARBA00004141"/>
    </source>
</evidence>
<evidence type="ECO:0000256" key="6">
    <source>
        <dbReference type="ARBA" id="ARBA00023136"/>
    </source>
</evidence>
<dbReference type="EMBL" id="CAJNOE010000105">
    <property type="protein sequence ID" value="CAF0918716.1"/>
    <property type="molecule type" value="Genomic_DNA"/>
</dbReference>
<evidence type="ECO:0000256" key="5">
    <source>
        <dbReference type="ARBA" id="ARBA00022989"/>
    </source>
</evidence>
<evidence type="ECO:0000256" key="2">
    <source>
        <dbReference type="ARBA" id="ARBA00008141"/>
    </source>
</evidence>
<keyword evidence="4" id="KW-0130">Cell adhesion</keyword>
<dbReference type="Proteomes" id="UP000663881">
    <property type="component" value="Unassembled WGS sequence"/>
</dbReference>
<proteinExistence type="inferred from homology"/>
<evidence type="ECO:0000256" key="8">
    <source>
        <dbReference type="SAM" id="Phobius"/>
    </source>
</evidence>
<evidence type="ECO:0000313" key="14">
    <source>
        <dbReference type="Proteomes" id="UP000663891"/>
    </source>
</evidence>
<comment type="caution">
    <text evidence="10">The sequence shown here is derived from an EMBL/GenBank/DDBJ whole genome shotgun (WGS) entry which is preliminary data.</text>
</comment>
<dbReference type="Proteomes" id="UP000663844">
    <property type="component" value="Unassembled WGS sequence"/>
</dbReference>
<evidence type="ECO:0008006" key="15">
    <source>
        <dbReference type="Google" id="ProtNLM"/>
    </source>
</evidence>
<dbReference type="PANTHER" id="PTHR12316:SF17">
    <property type="entry name" value="NINJURIN C, ISOFORM D"/>
    <property type="match status" value="1"/>
</dbReference>
<feature type="region of interest" description="Disordered" evidence="7">
    <location>
        <begin position="1"/>
        <end position="59"/>
    </location>
</feature>
<dbReference type="Proteomes" id="UP000663891">
    <property type="component" value="Unassembled WGS sequence"/>
</dbReference>
<evidence type="ECO:0000313" key="13">
    <source>
        <dbReference type="EMBL" id="CAF3722068.1"/>
    </source>
</evidence>
<organism evidence="10 14">
    <name type="scientific">Adineta steineri</name>
    <dbReference type="NCBI Taxonomy" id="433720"/>
    <lineage>
        <taxon>Eukaryota</taxon>
        <taxon>Metazoa</taxon>
        <taxon>Spiralia</taxon>
        <taxon>Gnathifera</taxon>
        <taxon>Rotifera</taxon>
        <taxon>Eurotatoria</taxon>
        <taxon>Bdelloidea</taxon>
        <taxon>Adinetida</taxon>
        <taxon>Adinetidae</taxon>
        <taxon>Adineta</taxon>
    </lineage>
</organism>
<reference evidence="10" key="1">
    <citation type="submission" date="2021-02" db="EMBL/GenBank/DDBJ databases">
        <authorList>
            <person name="Nowell W R."/>
        </authorList>
    </citation>
    <scope>NUCLEOTIDE SEQUENCE</scope>
</reference>
<dbReference type="Proteomes" id="UP000663868">
    <property type="component" value="Unassembled WGS sequence"/>
</dbReference>
<evidence type="ECO:0000313" key="12">
    <source>
        <dbReference type="EMBL" id="CAF3691795.1"/>
    </source>
</evidence>
<feature type="transmembrane region" description="Helical" evidence="8">
    <location>
        <begin position="103"/>
        <end position="126"/>
    </location>
</feature>
<keyword evidence="5 8" id="KW-1133">Transmembrane helix</keyword>
<evidence type="ECO:0000256" key="4">
    <source>
        <dbReference type="ARBA" id="ARBA00022889"/>
    </source>
</evidence>
<dbReference type="EMBL" id="CAJOAZ010000842">
    <property type="protein sequence ID" value="CAF3722068.1"/>
    <property type="molecule type" value="Genomic_DNA"/>
</dbReference>
<dbReference type="EMBL" id="CAJNON010000143">
    <property type="protein sequence ID" value="CAF1027308.1"/>
    <property type="molecule type" value="Genomic_DNA"/>
</dbReference>
<comment type="subcellular location">
    <subcellularLocation>
        <location evidence="1">Membrane</location>
        <topology evidence="1">Multi-pass membrane protein</topology>
    </subcellularLocation>
</comment>
<evidence type="ECO:0000256" key="7">
    <source>
        <dbReference type="SAM" id="MobiDB-lite"/>
    </source>
</evidence>
<accession>A0A814IUB8</accession>
<dbReference type="PANTHER" id="PTHR12316">
    <property type="entry name" value="NINJURIN-RELATED"/>
    <property type="match status" value="1"/>
</dbReference>
<sequence>MASKFSPRMYPEPDDNIRPVPPVRAEFQYNSQEEQLLPPTAPPRMDVQGQDNSSRPHQNECHCKYNRYATTKTIGQGFFELALITSNAMQLRTLLTQKQRDGIWIASLVLVCLSILAQIGLTYLLIIIGKGDIEKPDKQAKLEKYNYLALFITILISIMNVIINVFMSTTSPTSYLDAHSLEILNKQA</sequence>
<dbReference type="OrthoDB" id="6114058at2759"/>
<dbReference type="GO" id="GO:0007155">
    <property type="term" value="P:cell adhesion"/>
    <property type="evidence" value="ECO:0007669"/>
    <property type="project" value="UniProtKB-KW"/>
</dbReference>
<dbReference type="InterPro" id="IPR007007">
    <property type="entry name" value="Ninjurin"/>
</dbReference>
<protein>
    <recommendedName>
        <fullName evidence="15">Ninjurin-2</fullName>
    </recommendedName>
</protein>